<comment type="caution">
    <text evidence="1">The sequence shown here is derived from an EMBL/GenBank/DDBJ whole genome shotgun (WGS) entry which is preliminary data.</text>
</comment>
<gene>
    <name evidence="2" type="ORF">HINF_LOCUS17097</name>
    <name evidence="1" type="ORF">HINF_LOCUS61426</name>
</gene>
<reference evidence="1" key="1">
    <citation type="submission" date="2023-06" db="EMBL/GenBank/DDBJ databases">
        <authorList>
            <person name="Kurt Z."/>
        </authorList>
    </citation>
    <scope>NUCLEOTIDE SEQUENCE</scope>
</reference>
<sequence>MSTCNNDSESSIARMEETLSEYTQLKLKVEYEIFSLFQERTRNATTLQRDCRSTSILTWEMCGIEDKPKVEKLVGALWLWTMDEEITMFQMRQTDWNTLCCELRLTACTNLKFLVIKELTRDYYLKQYCTKILALKTKLLQLSQLIQVDISDTDIISCYFKMVKSEKNSITSI</sequence>
<protein>
    <submittedName>
        <fullName evidence="2">Hypothetical_protein</fullName>
    </submittedName>
</protein>
<reference evidence="2 3" key="2">
    <citation type="submission" date="2024-07" db="EMBL/GenBank/DDBJ databases">
        <authorList>
            <person name="Akdeniz Z."/>
        </authorList>
    </citation>
    <scope>NUCLEOTIDE SEQUENCE [LARGE SCALE GENOMIC DNA]</scope>
</reference>
<evidence type="ECO:0000313" key="2">
    <source>
        <dbReference type="EMBL" id="CAL6000979.1"/>
    </source>
</evidence>
<evidence type="ECO:0000313" key="3">
    <source>
        <dbReference type="Proteomes" id="UP001642409"/>
    </source>
</evidence>
<dbReference type="Proteomes" id="UP001642409">
    <property type="component" value="Unassembled WGS sequence"/>
</dbReference>
<organism evidence="1">
    <name type="scientific">Hexamita inflata</name>
    <dbReference type="NCBI Taxonomy" id="28002"/>
    <lineage>
        <taxon>Eukaryota</taxon>
        <taxon>Metamonada</taxon>
        <taxon>Diplomonadida</taxon>
        <taxon>Hexamitidae</taxon>
        <taxon>Hexamitinae</taxon>
        <taxon>Hexamita</taxon>
    </lineage>
</organism>
<dbReference type="EMBL" id="CAXDID020000042">
    <property type="protein sequence ID" value="CAL6000979.1"/>
    <property type="molecule type" value="Genomic_DNA"/>
</dbReference>
<name>A0AA86V2K1_9EUKA</name>
<dbReference type="EMBL" id="CATOUU010001125">
    <property type="protein sequence ID" value="CAI9973781.1"/>
    <property type="molecule type" value="Genomic_DNA"/>
</dbReference>
<dbReference type="AlphaFoldDB" id="A0AA86V2K1"/>
<keyword evidence="3" id="KW-1185">Reference proteome</keyword>
<accession>A0AA86V2K1</accession>
<evidence type="ECO:0000313" key="1">
    <source>
        <dbReference type="EMBL" id="CAI9973781.1"/>
    </source>
</evidence>
<proteinExistence type="predicted"/>